<keyword evidence="8" id="KW-1185">Reference proteome</keyword>
<dbReference type="SUPFAM" id="SSF53850">
    <property type="entry name" value="Periplasmic binding protein-like II"/>
    <property type="match status" value="1"/>
</dbReference>
<dbReference type="RefSeq" id="WP_177136301.1">
    <property type="nucleotide sequence ID" value="NZ_VYGV01000012.1"/>
</dbReference>
<evidence type="ECO:0000259" key="6">
    <source>
        <dbReference type="PROSITE" id="PS50931"/>
    </source>
</evidence>
<dbReference type="CDD" id="cd08422">
    <property type="entry name" value="PBP2_CrgA_like"/>
    <property type="match status" value="1"/>
</dbReference>
<dbReference type="Pfam" id="PF03466">
    <property type="entry name" value="LysR_substrate"/>
    <property type="match status" value="1"/>
</dbReference>
<dbReference type="Pfam" id="PF00126">
    <property type="entry name" value="HTH_1"/>
    <property type="match status" value="1"/>
</dbReference>
<dbReference type="PANTHER" id="PTHR30537">
    <property type="entry name" value="HTH-TYPE TRANSCRIPTIONAL REGULATOR"/>
    <property type="match status" value="1"/>
</dbReference>
<comment type="similarity">
    <text evidence="1">Belongs to the LysR transcriptional regulatory family.</text>
</comment>
<dbReference type="InterPro" id="IPR005119">
    <property type="entry name" value="LysR_subst-bd"/>
</dbReference>
<dbReference type="InterPro" id="IPR036388">
    <property type="entry name" value="WH-like_DNA-bd_sf"/>
</dbReference>
<evidence type="ECO:0000256" key="5">
    <source>
        <dbReference type="SAM" id="Phobius"/>
    </source>
</evidence>
<keyword evidence="3" id="KW-0238">DNA-binding</keyword>
<evidence type="ECO:0000256" key="2">
    <source>
        <dbReference type="ARBA" id="ARBA00023015"/>
    </source>
</evidence>
<dbReference type="PANTHER" id="PTHR30537:SF5">
    <property type="entry name" value="HTH-TYPE TRANSCRIPTIONAL ACTIVATOR TTDR-RELATED"/>
    <property type="match status" value="1"/>
</dbReference>
<feature type="domain" description="HTH lysR-type" evidence="6">
    <location>
        <begin position="23"/>
        <end position="80"/>
    </location>
</feature>
<dbReference type="GO" id="GO:0006351">
    <property type="term" value="P:DNA-templated transcription"/>
    <property type="evidence" value="ECO:0007669"/>
    <property type="project" value="TreeGrafter"/>
</dbReference>
<keyword evidence="5" id="KW-0812">Transmembrane</keyword>
<keyword evidence="5" id="KW-1133">Transmembrane helix</keyword>
<dbReference type="GO" id="GO:0003700">
    <property type="term" value="F:DNA-binding transcription factor activity"/>
    <property type="evidence" value="ECO:0007669"/>
    <property type="project" value="InterPro"/>
</dbReference>
<dbReference type="EMBL" id="VYGV01000012">
    <property type="protein sequence ID" value="NWF46415.1"/>
    <property type="molecule type" value="Genomic_DNA"/>
</dbReference>
<protein>
    <submittedName>
        <fullName evidence="7">LysR family transcriptional regulator</fullName>
    </submittedName>
</protein>
<evidence type="ECO:0000313" key="8">
    <source>
        <dbReference type="Proteomes" id="UP000545507"/>
    </source>
</evidence>
<evidence type="ECO:0000256" key="1">
    <source>
        <dbReference type="ARBA" id="ARBA00009437"/>
    </source>
</evidence>
<keyword evidence="2" id="KW-0805">Transcription regulation</keyword>
<dbReference type="Gene3D" id="3.40.190.290">
    <property type="match status" value="1"/>
</dbReference>
<name>A0A7Y8GX06_9BURK</name>
<dbReference type="InterPro" id="IPR000847">
    <property type="entry name" value="LysR_HTH_N"/>
</dbReference>
<gene>
    <name evidence="7" type="ORF">F3K02_14325</name>
</gene>
<dbReference type="FunFam" id="1.10.10.10:FF:000001">
    <property type="entry name" value="LysR family transcriptional regulator"/>
    <property type="match status" value="1"/>
</dbReference>
<dbReference type="AlphaFoldDB" id="A0A7Y8GX06"/>
<evidence type="ECO:0000256" key="4">
    <source>
        <dbReference type="ARBA" id="ARBA00023163"/>
    </source>
</evidence>
<dbReference type="InterPro" id="IPR036390">
    <property type="entry name" value="WH_DNA-bd_sf"/>
</dbReference>
<organism evidence="7 8">
    <name type="scientific">Hydrogenophaga aromaticivorans</name>
    <dbReference type="NCBI Taxonomy" id="2610898"/>
    <lineage>
        <taxon>Bacteria</taxon>
        <taxon>Pseudomonadati</taxon>
        <taxon>Pseudomonadota</taxon>
        <taxon>Betaproteobacteria</taxon>
        <taxon>Burkholderiales</taxon>
        <taxon>Comamonadaceae</taxon>
        <taxon>Hydrogenophaga</taxon>
    </lineage>
</organism>
<evidence type="ECO:0000256" key="3">
    <source>
        <dbReference type="ARBA" id="ARBA00023125"/>
    </source>
</evidence>
<dbReference type="InterPro" id="IPR058163">
    <property type="entry name" value="LysR-type_TF_proteobact-type"/>
</dbReference>
<feature type="transmembrane region" description="Helical" evidence="5">
    <location>
        <begin position="246"/>
        <end position="267"/>
    </location>
</feature>
<sequence>MTRRPTTSRAITATPAPQVGAGDRLQLMATFVRIVEAGSLSAAAAQMQSTQPTVSRRLQALEQSLGVRLLQRSTHAMRLTVDGERCFERAKELLASWAAFEADLRGAQEEPEGLLRVRVPHAFGQEQFVEPLARFLRECPRVSVEWLLQDEVRDFIAEGVDCAIQVGAPTDPSVVAIKLSEVPRIAVAAPSVLAGASVPKAPGDLAALPWLSLRTYYRNEIALTHRVTGQNERIALRPVMSTDNLFALRSAALLGLGVCVGSAWMLADDIAQGRLVHVAPDWHAAPLPVYIAYPHARFYPSRLLRFVALMRNAVAPAIQG</sequence>
<reference evidence="7 8" key="1">
    <citation type="submission" date="2019-09" db="EMBL/GenBank/DDBJ databases">
        <title>Hydrogenophaga aromatica sp. nov., isolated from a para-xylene-degrading enrichment culture.</title>
        <authorList>
            <person name="Tancsics A."/>
            <person name="Banerjee S."/>
        </authorList>
    </citation>
    <scope>NUCLEOTIDE SEQUENCE [LARGE SCALE GENOMIC DNA]</scope>
    <source>
        <strain evidence="7 8">D2P1</strain>
    </source>
</reference>
<accession>A0A7Y8GX06</accession>
<dbReference type="Proteomes" id="UP000545507">
    <property type="component" value="Unassembled WGS sequence"/>
</dbReference>
<dbReference type="Gene3D" id="1.10.10.10">
    <property type="entry name" value="Winged helix-like DNA-binding domain superfamily/Winged helix DNA-binding domain"/>
    <property type="match status" value="1"/>
</dbReference>
<dbReference type="PROSITE" id="PS50931">
    <property type="entry name" value="HTH_LYSR"/>
    <property type="match status" value="1"/>
</dbReference>
<proteinExistence type="inferred from homology"/>
<dbReference type="SUPFAM" id="SSF46785">
    <property type="entry name" value="Winged helix' DNA-binding domain"/>
    <property type="match status" value="1"/>
</dbReference>
<dbReference type="GO" id="GO:0043565">
    <property type="term" value="F:sequence-specific DNA binding"/>
    <property type="evidence" value="ECO:0007669"/>
    <property type="project" value="TreeGrafter"/>
</dbReference>
<keyword evidence="4" id="KW-0804">Transcription</keyword>
<comment type="caution">
    <text evidence="7">The sequence shown here is derived from an EMBL/GenBank/DDBJ whole genome shotgun (WGS) entry which is preliminary data.</text>
</comment>
<dbReference type="PRINTS" id="PR00039">
    <property type="entry name" value="HTHLYSR"/>
</dbReference>
<keyword evidence="5" id="KW-0472">Membrane</keyword>
<evidence type="ECO:0000313" key="7">
    <source>
        <dbReference type="EMBL" id="NWF46415.1"/>
    </source>
</evidence>